<name>A0A0P7YEJ7_9BACT</name>
<dbReference type="GO" id="GO:0006412">
    <property type="term" value="P:translation"/>
    <property type="evidence" value="ECO:0007669"/>
    <property type="project" value="UniProtKB-UniRule"/>
</dbReference>
<dbReference type="InterPro" id="IPR036049">
    <property type="entry name" value="Ribosomal_uL29_sf"/>
</dbReference>
<dbReference type="HAMAP" id="MF_00374">
    <property type="entry name" value="Ribosomal_uL29"/>
    <property type="match status" value="1"/>
</dbReference>
<organism evidence="6 7">
    <name type="scientific">Algoriphagus marincola HL-49</name>
    <dbReference type="NCBI Taxonomy" id="1305737"/>
    <lineage>
        <taxon>Bacteria</taxon>
        <taxon>Pseudomonadati</taxon>
        <taxon>Bacteroidota</taxon>
        <taxon>Cytophagia</taxon>
        <taxon>Cytophagales</taxon>
        <taxon>Cyclobacteriaceae</taxon>
        <taxon>Algoriphagus</taxon>
    </lineage>
</organism>
<dbReference type="GO" id="GO:0005840">
    <property type="term" value="C:ribosome"/>
    <property type="evidence" value="ECO:0007669"/>
    <property type="project" value="UniProtKB-KW"/>
</dbReference>
<evidence type="ECO:0000256" key="2">
    <source>
        <dbReference type="ARBA" id="ARBA00022980"/>
    </source>
</evidence>
<proteinExistence type="inferred from homology"/>
<keyword evidence="2 5" id="KW-0689">Ribosomal protein</keyword>
<keyword evidence="3 5" id="KW-0687">Ribonucleoprotein</keyword>
<dbReference type="GO" id="GO:1990904">
    <property type="term" value="C:ribonucleoprotein complex"/>
    <property type="evidence" value="ECO:0007669"/>
    <property type="project" value="UniProtKB-KW"/>
</dbReference>
<dbReference type="InterPro" id="IPR001854">
    <property type="entry name" value="Ribosomal_uL29"/>
</dbReference>
<evidence type="ECO:0000256" key="4">
    <source>
        <dbReference type="ARBA" id="ARBA00035204"/>
    </source>
</evidence>
<dbReference type="EMBL" id="LJXT01000036">
    <property type="protein sequence ID" value="KPQ16852.1"/>
    <property type="molecule type" value="Genomic_DNA"/>
</dbReference>
<dbReference type="InterPro" id="IPR018254">
    <property type="entry name" value="Ribosomal_uL29_CS"/>
</dbReference>
<evidence type="ECO:0000256" key="5">
    <source>
        <dbReference type="HAMAP-Rule" id="MF_00374"/>
    </source>
</evidence>
<evidence type="ECO:0000256" key="3">
    <source>
        <dbReference type="ARBA" id="ARBA00023274"/>
    </source>
</evidence>
<dbReference type="OrthoDB" id="5296761at2"/>
<protein>
    <recommendedName>
        <fullName evidence="4 5">Large ribosomal subunit protein uL29</fullName>
    </recommendedName>
</protein>
<comment type="similarity">
    <text evidence="1 5">Belongs to the universal ribosomal protein uL29 family.</text>
</comment>
<sequence>MKYAEISSLSASEIAERISTEKANLSKLKFAHSISPIENPNRIGETKRLIARLKTALASK</sequence>
<dbReference type="Gene3D" id="1.10.287.310">
    <property type="match status" value="1"/>
</dbReference>
<dbReference type="GO" id="GO:0003735">
    <property type="term" value="F:structural constituent of ribosome"/>
    <property type="evidence" value="ECO:0007669"/>
    <property type="project" value="InterPro"/>
</dbReference>
<dbReference type="PROSITE" id="PS00579">
    <property type="entry name" value="RIBOSOMAL_L29"/>
    <property type="match status" value="1"/>
</dbReference>
<dbReference type="CDD" id="cd00427">
    <property type="entry name" value="Ribosomal_L29_HIP"/>
    <property type="match status" value="1"/>
</dbReference>
<dbReference type="PATRIC" id="fig|1305737.6.peg.2145"/>
<accession>A0A0P7YEJ7</accession>
<reference evidence="6 7" key="1">
    <citation type="submission" date="2015-09" db="EMBL/GenBank/DDBJ databases">
        <title>Identification and resolution of microdiversity through metagenomic sequencing of parallel consortia.</title>
        <authorList>
            <person name="Nelson W.C."/>
            <person name="Romine M.F."/>
            <person name="Lindemann S.R."/>
        </authorList>
    </citation>
    <scope>NUCLEOTIDE SEQUENCE [LARGE SCALE GENOMIC DNA]</scope>
    <source>
        <strain evidence="6">HL-49</strain>
    </source>
</reference>
<gene>
    <name evidence="5 6" type="primary">rpmC</name>
    <name evidence="6" type="ORF">HLUCCX10_07495</name>
</gene>
<dbReference type="AlphaFoldDB" id="A0A0P7YEJ7"/>
<dbReference type="NCBIfam" id="TIGR00012">
    <property type="entry name" value="L29"/>
    <property type="match status" value="1"/>
</dbReference>
<dbReference type="Pfam" id="PF00831">
    <property type="entry name" value="Ribosomal_L29"/>
    <property type="match status" value="1"/>
</dbReference>
<dbReference type="eggNOG" id="COG0255">
    <property type="taxonomic scope" value="Bacteria"/>
</dbReference>
<comment type="caution">
    <text evidence="6">The sequence shown here is derived from an EMBL/GenBank/DDBJ whole genome shotgun (WGS) entry which is preliminary data.</text>
</comment>
<dbReference type="SUPFAM" id="SSF46561">
    <property type="entry name" value="Ribosomal protein L29 (L29p)"/>
    <property type="match status" value="1"/>
</dbReference>
<evidence type="ECO:0000313" key="7">
    <source>
        <dbReference type="Proteomes" id="UP000050421"/>
    </source>
</evidence>
<dbReference type="STRING" id="1305737.GCA_000526355_03497"/>
<evidence type="ECO:0000313" key="6">
    <source>
        <dbReference type="EMBL" id="KPQ16852.1"/>
    </source>
</evidence>
<evidence type="ECO:0000256" key="1">
    <source>
        <dbReference type="ARBA" id="ARBA00009254"/>
    </source>
</evidence>
<dbReference type="Proteomes" id="UP000050421">
    <property type="component" value="Unassembled WGS sequence"/>
</dbReference>